<accession>A0A1E7KEH7</accession>
<dbReference type="AlphaFoldDB" id="A0A1E7KEH7"/>
<evidence type="ECO:0000313" key="5">
    <source>
        <dbReference type="EMBL" id="OEV02323.1"/>
    </source>
</evidence>
<dbReference type="PATRIC" id="fig|943816.4.peg.5179"/>
<sequence>MRKEIRHLRAKARTHPLVSRAQGILEERYRLPDDRAAFSLLEASSQRFNVRLRTLATAVVTTPGPRSYDSVWFPARERRTPPRLAFAPSLRTASANTAEVLSAVLRRSMEIVGTDMGNVQLVDPVTGDLRIEKHRGLDEDFVEFFDRVGKDGTACAQASQHVTRVTVTDVATDPMFEEPARKAILAAGSRGCHSTPLVKQPSDRPEGVVSTHHERPVRALSATEARSLDEVGAQAAAWLEWYRHTVVLDALEDLHFAGSTWR</sequence>
<dbReference type="InterPro" id="IPR029016">
    <property type="entry name" value="GAF-like_dom_sf"/>
</dbReference>
<comment type="caution">
    <text evidence="5">The sequence shown here is derived from an EMBL/GenBank/DDBJ whole genome shotgun (WGS) entry which is preliminary data.</text>
</comment>
<protein>
    <recommendedName>
        <fullName evidence="4">ANTAR domain-containing protein</fullName>
    </recommendedName>
</protein>
<dbReference type="EMBL" id="LJGV01000021">
    <property type="protein sequence ID" value="OEV02323.1"/>
    <property type="molecule type" value="Genomic_DNA"/>
</dbReference>
<feature type="domain" description="ANTAR" evidence="4">
    <location>
        <begin position="1"/>
        <end position="60"/>
    </location>
</feature>
<dbReference type="SUPFAM" id="SSF55781">
    <property type="entry name" value="GAF domain-like"/>
    <property type="match status" value="1"/>
</dbReference>
<feature type="region of interest" description="Disordered" evidence="3">
    <location>
        <begin position="194"/>
        <end position="214"/>
    </location>
</feature>
<dbReference type="Proteomes" id="UP000175829">
    <property type="component" value="Unassembled WGS sequence"/>
</dbReference>
<dbReference type="PROSITE" id="PS50921">
    <property type="entry name" value="ANTAR"/>
    <property type="match status" value="1"/>
</dbReference>
<dbReference type="SMART" id="SM01012">
    <property type="entry name" value="ANTAR"/>
    <property type="match status" value="1"/>
</dbReference>
<reference evidence="5 6" key="1">
    <citation type="journal article" date="2016" name="Front. Microbiol.">
        <title>Comparative Genomics Analysis of Streptomyces Species Reveals Their Adaptation to the Marine Environment and Their Diversity at the Genomic Level.</title>
        <authorList>
            <person name="Tian X."/>
            <person name="Zhang Z."/>
            <person name="Yang T."/>
            <person name="Chen M."/>
            <person name="Li J."/>
            <person name="Chen F."/>
            <person name="Yang J."/>
            <person name="Li W."/>
            <person name="Zhang B."/>
            <person name="Zhang Z."/>
            <person name="Wu J."/>
            <person name="Zhang C."/>
            <person name="Long L."/>
            <person name="Xiao J."/>
        </authorList>
    </citation>
    <scope>NUCLEOTIDE SEQUENCE [LARGE SCALE GENOMIC DNA]</scope>
    <source>
        <strain evidence="5 6">SCSIO M10379</strain>
    </source>
</reference>
<dbReference type="GO" id="GO:0003723">
    <property type="term" value="F:RNA binding"/>
    <property type="evidence" value="ECO:0007669"/>
    <property type="project" value="InterPro"/>
</dbReference>
<name>A0A1E7KEH7_9ACTN</name>
<dbReference type="Gene3D" id="1.10.10.10">
    <property type="entry name" value="Winged helix-like DNA-binding domain superfamily/Winged helix DNA-binding domain"/>
    <property type="match status" value="1"/>
</dbReference>
<keyword evidence="1" id="KW-0805">Transcription regulation</keyword>
<organism evidence="5 6">
    <name type="scientific">Streptomyces qinglanensis</name>
    <dbReference type="NCBI Taxonomy" id="943816"/>
    <lineage>
        <taxon>Bacteria</taxon>
        <taxon>Bacillati</taxon>
        <taxon>Actinomycetota</taxon>
        <taxon>Actinomycetes</taxon>
        <taxon>Kitasatosporales</taxon>
        <taxon>Streptomycetaceae</taxon>
        <taxon>Streptomyces</taxon>
    </lineage>
</organism>
<feature type="compositionally biased region" description="Basic and acidic residues" evidence="3">
    <location>
        <begin position="201"/>
        <end position="214"/>
    </location>
</feature>
<dbReference type="InterPro" id="IPR005561">
    <property type="entry name" value="ANTAR"/>
</dbReference>
<proteinExistence type="predicted"/>
<evidence type="ECO:0000256" key="3">
    <source>
        <dbReference type="SAM" id="MobiDB-lite"/>
    </source>
</evidence>
<dbReference type="Gene3D" id="3.30.450.40">
    <property type="match status" value="1"/>
</dbReference>
<dbReference type="Pfam" id="PF03861">
    <property type="entry name" value="ANTAR"/>
    <property type="match status" value="1"/>
</dbReference>
<keyword evidence="2" id="KW-0804">Transcription</keyword>
<dbReference type="InterPro" id="IPR036388">
    <property type="entry name" value="WH-like_DNA-bd_sf"/>
</dbReference>
<evidence type="ECO:0000313" key="6">
    <source>
        <dbReference type="Proteomes" id="UP000175829"/>
    </source>
</evidence>
<evidence type="ECO:0000256" key="2">
    <source>
        <dbReference type="ARBA" id="ARBA00023163"/>
    </source>
</evidence>
<gene>
    <name evidence="5" type="ORF">AN217_00535</name>
</gene>
<evidence type="ECO:0000256" key="1">
    <source>
        <dbReference type="ARBA" id="ARBA00023015"/>
    </source>
</evidence>
<evidence type="ECO:0000259" key="4">
    <source>
        <dbReference type="PROSITE" id="PS50921"/>
    </source>
</evidence>